<keyword evidence="3" id="KW-0732">Signal</keyword>
<organism evidence="4 5">
    <name type="scientific">Polymorphum gilvum (strain LMG 25793 / CGMCC 1.9160 / SL003B-26A1)</name>
    <dbReference type="NCBI Taxonomy" id="991905"/>
    <lineage>
        <taxon>Bacteria</taxon>
        <taxon>Pseudomonadati</taxon>
        <taxon>Pseudomonadota</taxon>
        <taxon>Alphaproteobacteria</taxon>
        <taxon>Rhodobacterales</taxon>
        <taxon>Paracoccaceae</taxon>
        <taxon>Polymorphum</taxon>
    </lineage>
</organism>
<keyword evidence="1" id="KW-0175">Coiled coil</keyword>
<feature type="chain" id="PRO_5003283781" evidence="3">
    <location>
        <begin position="25"/>
        <end position="464"/>
    </location>
</feature>
<dbReference type="AlphaFoldDB" id="F2J0Y5"/>
<dbReference type="KEGG" id="pgv:SL003B_3509"/>
<feature type="region of interest" description="Disordered" evidence="2">
    <location>
        <begin position="394"/>
        <end position="464"/>
    </location>
</feature>
<reference evidence="4 5" key="1">
    <citation type="journal article" date="2011" name="J. Bacteriol.">
        <title>Complete genome sequence of Polymorphum gilvum SL003B-26A1T, a crude oil-degrading bacterium from oil-polluted saline soil.</title>
        <authorList>
            <person name="Li S.G."/>
            <person name="Tang Y.Q."/>
            <person name="Nie Y."/>
            <person name="Cai M."/>
            <person name="Wu X.L."/>
        </authorList>
    </citation>
    <scope>NUCLEOTIDE SEQUENCE [LARGE SCALE GENOMIC DNA]</scope>
    <source>
        <strain evidence="5">LMG 25793 / CGMCC 1.9160 / SL003B-26A1</strain>
    </source>
</reference>
<name>F2J0Y5_POLGS</name>
<dbReference type="Proteomes" id="UP000008130">
    <property type="component" value="Chromosome"/>
</dbReference>
<feature type="signal peptide" evidence="3">
    <location>
        <begin position="1"/>
        <end position="24"/>
    </location>
</feature>
<dbReference type="PATRIC" id="fig|991905.3.peg.3623"/>
<keyword evidence="5" id="KW-1185">Reference proteome</keyword>
<evidence type="ECO:0000256" key="3">
    <source>
        <dbReference type="SAM" id="SignalP"/>
    </source>
</evidence>
<dbReference type="STRING" id="991905.SL003B_3509"/>
<feature type="compositionally biased region" description="Low complexity" evidence="2">
    <location>
        <begin position="243"/>
        <end position="273"/>
    </location>
</feature>
<evidence type="ECO:0000313" key="5">
    <source>
        <dbReference type="Proteomes" id="UP000008130"/>
    </source>
</evidence>
<gene>
    <name evidence="4" type="ordered locus">SL003B_3509</name>
</gene>
<sequence length="464" mass="49941">MPFLDAICRWILIAALAGVAALHAAGTAAAQSVDVERSGTLSNVVVRKGAAGIVTGAHLTFDLDWLYRAGVLVGEPLVNCGIRLRNLRGTVRFTDAGKPAEIVVGDSNRHLLSVIDVGLVMQTGLLGSYTALSCPNGLVGTESQPVWGIPSAYSLTRTFCWHGHNPASRPTLPERLGADWCTEGLGGRFMPEDRARSTFAGSAVGTAFHDQAYPVVMSASFGFHGLIGEWRRQQAEKARAEQASEAAETAESAETPESAETAEPAAGPASARQARLRSLLDRVASGNGAADPSPADGRTGAPTTLSDRLAASLQRGENERRRAQAEVRLAALDDERAQLDAALEDARAACEAGRPVLRLERDDRCVPFCLQAVPPPCKSQAECDARAARARENARREKEREQERARINADRRAEHARAMSRWEAQDHPACLARAEAEHRRSRQELDAEEAEARRVLAGRTLSEN</sequence>
<feature type="compositionally biased region" description="Basic and acidic residues" evidence="2">
    <location>
        <begin position="394"/>
        <end position="417"/>
    </location>
</feature>
<feature type="coiled-coil region" evidence="1">
    <location>
        <begin position="306"/>
        <end position="349"/>
    </location>
</feature>
<dbReference type="HOGENOM" id="CLU_589058_0_0_5"/>
<dbReference type="EMBL" id="CP002568">
    <property type="protein sequence ID" value="ADZ71931.1"/>
    <property type="molecule type" value="Genomic_DNA"/>
</dbReference>
<feature type="compositionally biased region" description="Basic and acidic residues" evidence="2">
    <location>
        <begin position="434"/>
        <end position="454"/>
    </location>
</feature>
<proteinExistence type="predicted"/>
<feature type="region of interest" description="Disordered" evidence="2">
    <location>
        <begin position="284"/>
        <end position="303"/>
    </location>
</feature>
<evidence type="ECO:0000313" key="4">
    <source>
        <dbReference type="EMBL" id="ADZ71931.1"/>
    </source>
</evidence>
<dbReference type="RefSeq" id="WP_013654240.1">
    <property type="nucleotide sequence ID" value="NC_015259.1"/>
</dbReference>
<feature type="region of interest" description="Disordered" evidence="2">
    <location>
        <begin position="234"/>
        <end position="273"/>
    </location>
</feature>
<evidence type="ECO:0000256" key="1">
    <source>
        <dbReference type="SAM" id="Coils"/>
    </source>
</evidence>
<accession>F2J0Y5</accession>
<protein>
    <submittedName>
        <fullName evidence="4">Uncharacterized protein</fullName>
    </submittedName>
</protein>
<evidence type="ECO:0000256" key="2">
    <source>
        <dbReference type="SAM" id="MobiDB-lite"/>
    </source>
</evidence>